<protein>
    <recommendedName>
        <fullName evidence="5">Pentatricopeptide repeat-containing protein</fullName>
    </recommendedName>
</protein>
<dbReference type="Pfam" id="PF13041">
    <property type="entry name" value="PPR_2"/>
    <property type="match status" value="2"/>
</dbReference>
<dbReference type="InterPro" id="IPR011990">
    <property type="entry name" value="TPR-like_helical_dom_sf"/>
</dbReference>
<name>A0AAV9L072_9SOLN</name>
<feature type="repeat" description="PPR" evidence="2">
    <location>
        <begin position="141"/>
        <end position="172"/>
    </location>
</feature>
<keyword evidence="1" id="KW-0677">Repeat</keyword>
<dbReference type="PANTHER" id="PTHR47942">
    <property type="entry name" value="TETRATRICOPEPTIDE REPEAT (TPR)-LIKE SUPERFAMILY PROTEIN-RELATED"/>
    <property type="match status" value="1"/>
</dbReference>
<organism evidence="3 4">
    <name type="scientific">Solanum pinnatisectum</name>
    <name type="common">tansyleaf nightshade</name>
    <dbReference type="NCBI Taxonomy" id="50273"/>
    <lineage>
        <taxon>Eukaryota</taxon>
        <taxon>Viridiplantae</taxon>
        <taxon>Streptophyta</taxon>
        <taxon>Embryophyta</taxon>
        <taxon>Tracheophyta</taxon>
        <taxon>Spermatophyta</taxon>
        <taxon>Magnoliopsida</taxon>
        <taxon>eudicotyledons</taxon>
        <taxon>Gunneridae</taxon>
        <taxon>Pentapetalae</taxon>
        <taxon>asterids</taxon>
        <taxon>lamiids</taxon>
        <taxon>Solanales</taxon>
        <taxon>Solanaceae</taxon>
        <taxon>Solanoideae</taxon>
        <taxon>Solaneae</taxon>
        <taxon>Solanum</taxon>
    </lineage>
</organism>
<dbReference type="AlphaFoldDB" id="A0AAV9L072"/>
<proteinExistence type="predicted"/>
<dbReference type="PROSITE" id="PS51375">
    <property type="entry name" value="PPR"/>
    <property type="match status" value="2"/>
</dbReference>
<evidence type="ECO:0008006" key="5">
    <source>
        <dbReference type="Google" id="ProtNLM"/>
    </source>
</evidence>
<dbReference type="NCBIfam" id="TIGR00756">
    <property type="entry name" value="PPR"/>
    <property type="match status" value="4"/>
</dbReference>
<comment type="caution">
    <text evidence="3">The sequence shown here is derived from an EMBL/GenBank/DDBJ whole genome shotgun (WGS) entry which is preliminary data.</text>
</comment>
<dbReference type="Pfam" id="PF01535">
    <property type="entry name" value="PPR"/>
    <property type="match status" value="1"/>
</dbReference>
<evidence type="ECO:0000313" key="4">
    <source>
        <dbReference type="Proteomes" id="UP001311915"/>
    </source>
</evidence>
<evidence type="ECO:0000256" key="1">
    <source>
        <dbReference type="ARBA" id="ARBA00022737"/>
    </source>
</evidence>
<dbReference type="PANTHER" id="PTHR47942:SF16">
    <property type="entry name" value="PENTATRICOPEPTIDE REPEAT DOMAIN CONTAINING PROTEIN-RELATED"/>
    <property type="match status" value="1"/>
</dbReference>
<dbReference type="Proteomes" id="UP001311915">
    <property type="component" value="Unassembled WGS sequence"/>
</dbReference>
<dbReference type="EMBL" id="JAWPEI010000008">
    <property type="protein sequence ID" value="KAK4717582.1"/>
    <property type="molecule type" value="Genomic_DNA"/>
</dbReference>
<keyword evidence="4" id="KW-1185">Reference proteome</keyword>
<accession>A0AAV9L072</accession>
<gene>
    <name evidence="3" type="ORF">R3W88_015920</name>
</gene>
<dbReference type="Gene3D" id="1.25.40.10">
    <property type="entry name" value="Tetratricopeptide repeat domain"/>
    <property type="match status" value="2"/>
</dbReference>
<sequence length="172" mass="19617">MHRADFGFSVLPIYLKNGIPFNNVTFTTLIREIFAENKVKDAVELFKKLVREDICEPDEIMYATVMNGLSKRGHTQKTLNALCKDGNLNATINILNEMKQKDIYPNIVTYNSIVDGLCKLGQWEKVTTLFSEMVNLNMYPDVRIFTILTDGLCKEGKIEDAEEVMEHMGCRA</sequence>
<reference evidence="3 4" key="1">
    <citation type="submission" date="2023-10" db="EMBL/GenBank/DDBJ databases">
        <title>Genome-Wide Identification Analysis in wild type Solanum Pinnatisectum Reveals Some Genes Defensing Phytophthora Infestans.</title>
        <authorList>
            <person name="Sun C."/>
        </authorList>
    </citation>
    <scope>NUCLEOTIDE SEQUENCE [LARGE SCALE GENOMIC DNA]</scope>
    <source>
        <strain evidence="3">LQN</strain>
        <tissue evidence="3">Leaf</tissue>
    </source>
</reference>
<feature type="repeat" description="PPR" evidence="2">
    <location>
        <begin position="106"/>
        <end position="140"/>
    </location>
</feature>
<evidence type="ECO:0000256" key="2">
    <source>
        <dbReference type="PROSITE-ProRule" id="PRU00708"/>
    </source>
</evidence>
<evidence type="ECO:0000313" key="3">
    <source>
        <dbReference type="EMBL" id="KAK4717582.1"/>
    </source>
</evidence>
<dbReference type="InterPro" id="IPR051222">
    <property type="entry name" value="PPR/CCM1_RNA-binding"/>
</dbReference>
<dbReference type="InterPro" id="IPR002885">
    <property type="entry name" value="PPR_rpt"/>
</dbReference>